<feature type="transmembrane region" description="Helical" evidence="1">
    <location>
        <begin position="281"/>
        <end position="312"/>
    </location>
</feature>
<proteinExistence type="predicted"/>
<dbReference type="Proteomes" id="UP000028045">
    <property type="component" value="Unassembled WGS sequence"/>
</dbReference>
<evidence type="ECO:0000313" key="3">
    <source>
        <dbReference type="Proteomes" id="UP000028045"/>
    </source>
</evidence>
<organism evidence="2 3">
    <name type="scientific">Stachybotrys chartarum (strain CBS 109288 / IBT 7711)</name>
    <name type="common">Toxic black mold</name>
    <name type="synonym">Stilbospora chartarum</name>
    <dbReference type="NCBI Taxonomy" id="1280523"/>
    <lineage>
        <taxon>Eukaryota</taxon>
        <taxon>Fungi</taxon>
        <taxon>Dikarya</taxon>
        <taxon>Ascomycota</taxon>
        <taxon>Pezizomycotina</taxon>
        <taxon>Sordariomycetes</taxon>
        <taxon>Hypocreomycetidae</taxon>
        <taxon>Hypocreales</taxon>
        <taxon>Stachybotryaceae</taxon>
        <taxon>Stachybotrys</taxon>
    </lineage>
</organism>
<dbReference type="AlphaFoldDB" id="A0A084BBG5"/>
<accession>A0A084BBG5</accession>
<dbReference type="PANTHER" id="PTHR34414:SF1">
    <property type="entry name" value="SUBTILISIN-LIKE SERINE PROTEASE"/>
    <property type="match status" value="1"/>
</dbReference>
<keyword evidence="1" id="KW-0812">Transmembrane</keyword>
<evidence type="ECO:0000256" key="1">
    <source>
        <dbReference type="SAM" id="Phobius"/>
    </source>
</evidence>
<evidence type="ECO:0000313" key="2">
    <source>
        <dbReference type="EMBL" id="KEY74894.1"/>
    </source>
</evidence>
<gene>
    <name evidence="2" type="ORF">S7711_09766</name>
</gene>
<reference evidence="2 3" key="1">
    <citation type="journal article" date="2014" name="BMC Genomics">
        <title>Comparative genome sequencing reveals chemotype-specific gene clusters in the toxigenic black mold Stachybotrys.</title>
        <authorList>
            <person name="Semeiks J."/>
            <person name="Borek D."/>
            <person name="Otwinowski Z."/>
            <person name="Grishin N.V."/>
        </authorList>
    </citation>
    <scope>NUCLEOTIDE SEQUENCE [LARGE SCALE GENOMIC DNA]</scope>
    <source>
        <strain evidence="3">CBS 109288 / IBT 7711</strain>
    </source>
</reference>
<dbReference type="HOGENOM" id="CLU_043687_1_0_1"/>
<feature type="transmembrane region" description="Helical" evidence="1">
    <location>
        <begin position="241"/>
        <end position="261"/>
    </location>
</feature>
<dbReference type="OrthoDB" id="5086500at2759"/>
<name>A0A084BBG5_STACB</name>
<sequence>MRRFKDVSLEPEDGAGSITHVPGDPAISLLSEDVRIHLSIHLGTPLLDELYDKLWLVARKSGHNINPLHTHKVKGRVIIPTEDARLHLVWHRDKIYIKPVPVFLLNHDFWAIYLQSPAGRSTSERSQQASQPRSLAVDDLMALGFLRLYALLVPSRLDFALAKEAHLIPDDVKKWLQWSKFIMHFRHLVDERVARRYHYGQLRLSRLNWAVRIFRPRHSSSTWFYEIPHWSTADYIARATVPLLFLFASVSLALSAMQVSLSVPTDGPWFSGIGESGSQKMGRTFCVISITVVLGSVVIFAFLLGIPLAVFVREILWGYTKERQRRAAVSDAQVA</sequence>
<dbReference type="PANTHER" id="PTHR34414">
    <property type="entry name" value="HET DOMAIN-CONTAINING PROTEIN-RELATED"/>
    <property type="match status" value="1"/>
</dbReference>
<dbReference type="EMBL" id="KL647416">
    <property type="protein sequence ID" value="KEY74894.1"/>
    <property type="molecule type" value="Genomic_DNA"/>
</dbReference>
<keyword evidence="1" id="KW-0472">Membrane</keyword>
<dbReference type="Pfam" id="PF20246">
    <property type="entry name" value="DUF6601"/>
    <property type="match status" value="1"/>
</dbReference>
<keyword evidence="3" id="KW-1185">Reference proteome</keyword>
<keyword evidence="1" id="KW-1133">Transmembrane helix</keyword>
<protein>
    <submittedName>
        <fullName evidence="2">Uncharacterized protein</fullName>
    </submittedName>
</protein>
<dbReference type="InterPro" id="IPR046536">
    <property type="entry name" value="DUF6601"/>
</dbReference>